<name>A0A7R9PW47_9ACAR</name>
<accession>A0A7R9PW47</accession>
<dbReference type="EMBL" id="CAJPIZ010001352">
    <property type="protein sequence ID" value="CAG2103334.1"/>
    <property type="molecule type" value="Genomic_DNA"/>
</dbReference>
<dbReference type="Proteomes" id="UP000759131">
    <property type="component" value="Unassembled WGS sequence"/>
</dbReference>
<feature type="transmembrane region" description="Helical" evidence="1">
    <location>
        <begin position="28"/>
        <end position="49"/>
    </location>
</feature>
<evidence type="ECO:0000313" key="2">
    <source>
        <dbReference type="EMBL" id="CAD7622904.1"/>
    </source>
</evidence>
<reference evidence="2" key="1">
    <citation type="submission" date="2020-11" db="EMBL/GenBank/DDBJ databases">
        <authorList>
            <person name="Tran Van P."/>
        </authorList>
    </citation>
    <scope>NUCLEOTIDE SEQUENCE</scope>
</reference>
<keyword evidence="3" id="KW-1185">Reference proteome</keyword>
<gene>
    <name evidence="2" type="ORF">OSB1V03_LOCUS3366</name>
</gene>
<evidence type="ECO:0000256" key="1">
    <source>
        <dbReference type="SAM" id="Phobius"/>
    </source>
</evidence>
<proteinExistence type="predicted"/>
<feature type="transmembrane region" description="Helical" evidence="1">
    <location>
        <begin position="103"/>
        <end position="123"/>
    </location>
</feature>
<evidence type="ECO:0000313" key="3">
    <source>
        <dbReference type="Proteomes" id="UP000759131"/>
    </source>
</evidence>
<keyword evidence="1" id="KW-0472">Membrane</keyword>
<sequence>MAIIMLNIYAMCMVNLANHMRPMVKIMLFRAVSGIVEICVSCFICGLVAQKCAKLSDILCAKKTCHMSDTEYREWHTLVTVVRNRRCVGFSIGGFAAFDKRTFISIITFMLNYTTSLMIITVLM</sequence>
<keyword evidence="1" id="KW-1133">Transmembrane helix</keyword>
<dbReference type="AlphaFoldDB" id="A0A7R9PW47"/>
<protein>
    <submittedName>
        <fullName evidence="2">Uncharacterized protein</fullName>
    </submittedName>
</protein>
<dbReference type="EMBL" id="OC855927">
    <property type="protein sequence ID" value="CAD7622904.1"/>
    <property type="molecule type" value="Genomic_DNA"/>
</dbReference>
<keyword evidence="1" id="KW-0812">Transmembrane</keyword>
<organism evidence="2">
    <name type="scientific">Medioppia subpectinata</name>
    <dbReference type="NCBI Taxonomy" id="1979941"/>
    <lineage>
        <taxon>Eukaryota</taxon>
        <taxon>Metazoa</taxon>
        <taxon>Ecdysozoa</taxon>
        <taxon>Arthropoda</taxon>
        <taxon>Chelicerata</taxon>
        <taxon>Arachnida</taxon>
        <taxon>Acari</taxon>
        <taxon>Acariformes</taxon>
        <taxon>Sarcoptiformes</taxon>
        <taxon>Oribatida</taxon>
        <taxon>Brachypylina</taxon>
        <taxon>Oppioidea</taxon>
        <taxon>Oppiidae</taxon>
        <taxon>Medioppia</taxon>
    </lineage>
</organism>